<sequence>MSEVRRTASASVLPVAAVALVALFVTALVTAQLTASKILLFSLPVSLPVVGPALALPGAALAYAVTFFASDCYSELYGRRAAQTMVNVGFVMNLVLLVLVWGTIAAPAADSGFADQFAAVLGASTNIVVGSLLAYLVSQNWDVLVFHRIREATDGEMLWLRNVGSTATSQLLDTVIFVTVAFAVAPAVLGVGSVTGGSELLALVVGQYLLKLLIAVVDTPFVYLVVRAARDRGVAPRVTPSD</sequence>
<comment type="function">
    <text evidence="1">Involved in the import of queuosine (Q) precursors, required for Q precursor salvage.</text>
</comment>
<feature type="transmembrane region" description="Helical" evidence="1">
    <location>
        <begin position="85"/>
        <end position="104"/>
    </location>
</feature>
<keyword evidence="1" id="KW-0472">Membrane</keyword>
<dbReference type="EMBL" id="WSZK01000015">
    <property type="protein sequence ID" value="MWG34736.1"/>
    <property type="molecule type" value="Genomic_DNA"/>
</dbReference>
<feature type="transmembrane region" description="Helical" evidence="1">
    <location>
        <begin position="53"/>
        <end position="73"/>
    </location>
</feature>
<accession>A0A6B0GIM9</accession>
<comment type="similarity">
    <text evidence="1">Belongs to the vitamin uptake transporter (VUT/ECF) (TC 2.A.88) family. Q precursor transporter subfamily.</text>
</comment>
<feature type="transmembrane region" description="Helical" evidence="1">
    <location>
        <begin position="200"/>
        <end position="226"/>
    </location>
</feature>
<organism evidence="2 3">
    <name type="scientific">Halomarina oriensis</name>
    <dbReference type="NCBI Taxonomy" id="671145"/>
    <lineage>
        <taxon>Archaea</taxon>
        <taxon>Methanobacteriati</taxon>
        <taxon>Methanobacteriota</taxon>
        <taxon>Stenosarchaea group</taxon>
        <taxon>Halobacteria</taxon>
        <taxon>Halobacteriales</taxon>
        <taxon>Natronomonadaceae</taxon>
        <taxon>Halomarina</taxon>
    </lineage>
</organism>
<dbReference type="NCBIfam" id="TIGR00697">
    <property type="entry name" value="queuosine precursor transporter"/>
    <property type="match status" value="1"/>
</dbReference>
<dbReference type="PANTHER" id="PTHR34300:SF2">
    <property type="entry name" value="QUEUOSINE PRECURSOR TRANSPORTER-RELATED"/>
    <property type="match status" value="1"/>
</dbReference>
<protein>
    <recommendedName>
        <fullName evidence="1">Probable queuosine precursor transporter</fullName>
        <shortName evidence="1">Q precursor transporter</shortName>
    </recommendedName>
</protein>
<dbReference type="OrthoDB" id="82146at2157"/>
<proteinExistence type="inferred from homology"/>
<evidence type="ECO:0000256" key="1">
    <source>
        <dbReference type="HAMAP-Rule" id="MF_02088"/>
    </source>
</evidence>
<evidence type="ECO:0000313" key="3">
    <source>
        <dbReference type="Proteomes" id="UP000451471"/>
    </source>
</evidence>
<name>A0A6B0GIM9_9EURY</name>
<keyword evidence="1" id="KW-1133">Transmembrane helix</keyword>
<gene>
    <name evidence="2" type="ORF">GQS65_09580</name>
</gene>
<keyword evidence="1" id="KW-0812">Transmembrane</keyword>
<dbReference type="GO" id="GO:0005886">
    <property type="term" value="C:plasma membrane"/>
    <property type="evidence" value="ECO:0007669"/>
    <property type="project" value="UniProtKB-SubCell"/>
</dbReference>
<dbReference type="Proteomes" id="UP000451471">
    <property type="component" value="Unassembled WGS sequence"/>
</dbReference>
<comment type="caution">
    <text evidence="2">The sequence shown here is derived from an EMBL/GenBank/DDBJ whole genome shotgun (WGS) entry which is preliminary data.</text>
</comment>
<dbReference type="InterPro" id="IPR003744">
    <property type="entry name" value="YhhQ"/>
</dbReference>
<dbReference type="GO" id="GO:0022857">
    <property type="term" value="F:transmembrane transporter activity"/>
    <property type="evidence" value="ECO:0007669"/>
    <property type="project" value="UniProtKB-UniRule"/>
</dbReference>
<dbReference type="RefSeq" id="WP_158204380.1">
    <property type="nucleotide sequence ID" value="NZ_WSZK01000015.1"/>
</dbReference>
<keyword evidence="3" id="KW-1185">Reference proteome</keyword>
<dbReference type="Pfam" id="PF02592">
    <property type="entry name" value="Vut_1"/>
    <property type="match status" value="1"/>
</dbReference>
<comment type="subcellular location">
    <subcellularLocation>
        <location evidence="1">Cell membrane</location>
        <topology evidence="1">Multi-pass membrane protein</topology>
    </subcellularLocation>
</comment>
<dbReference type="HAMAP" id="MF_02088">
    <property type="entry name" value="Q_prec_transport"/>
    <property type="match status" value="1"/>
</dbReference>
<keyword evidence="1" id="KW-0813">Transport</keyword>
<feature type="transmembrane region" description="Helical" evidence="1">
    <location>
        <begin position="116"/>
        <end position="138"/>
    </location>
</feature>
<reference evidence="2 3" key="1">
    <citation type="submission" date="2019-12" db="EMBL/GenBank/DDBJ databases">
        <title>Halocatena pleomorpha gen. nov. sp. nov., an extremely halophilic archaeon of family Halobacteriaceae isolated from saltpan soil.</title>
        <authorList>
            <person name="Pal Y."/>
            <person name="Verma A."/>
            <person name="Krishnamurthi S."/>
            <person name="Kumar P."/>
        </authorList>
    </citation>
    <scope>NUCLEOTIDE SEQUENCE [LARGE SCALE GENOMIC DNA]</scope>
    <source>
        <strain evidence="2 3">JCM 16495</strain>
    </source>
</reference>
<dbReference type="AlphaFoldDB" id="A0A6B0GIM9"/>
<feature type="transmembrane region" description="Helical" evidence="1">
    <location>
        <begin position="12"/>
        <end position="33"/>
    </location>
</feature>
<evidence type="ECO:0000313" key="2">
    <source>
        <dbReference type="EMBL" id="MWG34736.1"/>
    </source>
</evidence>
<dbReference type="PANTHER" id="PTHR34300">
    <property type="entry name" value="QUEUOSINE PRECURSOR TRANSPORTER-RELATED"/>
    <property type="match status" value="1"/>
</dbReference>
<feature type="transmembrane region" description="Helical" evidence="1">
    <location>
        <begin position="171"/>
        <end position="194"/>
    </location>
</feature>
<keyword evidence="1" id="KW-1003">Cell membrane</keyword>